<evidence type="ECO:0000313" key="2">
    <source>
        <dbReference type="Proteomes" id="UP001151699"/>
    </source>
</evidence>
<accession>A0A9Q0MXH3</accession>
<reference evidence="1" key="1">
    <citation type="submission" date="2022-07" db="EMBL/GenBank/DDBJ databases">
        <authorList>
            <person name="Trinca V."/>
            <person name="Uliana J.V.C."/>
            <person name="Torres T.T."/>
            <person name="Ward R.J."/>
            <person name="Monesi N."/>
        </authorList>
    </citation>
    <scope>NUCLEOTIDE SEQUENCE</scope>
    <source>
        <strain evidence="1">HSMRA1968</strain>
        <tissue evidence="1">Whole embryos</tissue>
    </source>
</reference>
<name>A0A9Q0MXH3_9DIPT</name>
<evidence type="ECO:0000313" key="1">
    <source>
        <dbReference type="EMBL" id="KAJ6639640.1"/>
    </source>
</evidence>
<dbReference type="AlphaFoldDB" id="A0A9Q0MXH3"/>
<keyword evidence="2" id="KW-1185">Reference proteome</keyword>
<dbReference type="EMBL" id="WJQU01000003">
    <property type="protein sequence ID" value="KAJ6639640.1"/>
    <property type="molecule type" value="Genomic_DNA"/>
</dbReference>
<organism evidence="1 2">
    <name type="scientific">Pseudolycoriella hygida</name>
    <dbReference type="NCBI Taxonomy" id="35572"/>
    <lineage>
        <taxon>Eukaryota</taxon>
        <taxon>Metazoa</taxon>
        <taxon>Ecdysozoa</taxon>
        <taxon>Arthropoda</taxon>
        <taxon>Hexapoda</taxon>
        <taxon>Insecta</taxon>
        <taxon>Pterygota</taxon>
        <taxon>Neoptera</taxon>
        <taxon>Endopterygota</taxon>
        <taxon>Diptera</taxon>
        <taxon>Nematocera</taxon>
        <taxon>Sciaroidea</taxon>
        <taxon>Sciaridae</taxon>
        <taxon>Pseudolycoriella</taxon>
    </lineage>
</organism>
<dbReference type="Proteomes" id="UP001151699">
    <property type="component" value="Chromosome X"/>
</dbReference>
<comment type="caution">
    <text evidence="1">The sequence shown here is derived from an EMBL/GenBank/DDBJ whole genome shotgun (WGS) entry which is preliminary data.</text>
</comment>
<proteinExistence type="predicted"/>
<protein>
    <submittedName>
        <fullName evidence="1">Uncharacterized protein</fullName>
    </submittedName>
</protein>
<sequence>MASPERRPPHVNPKCEKVTFVFAQLA</sequence>
<gene>
    <name evidence="1" type="ORF">Bhyg_12387</name>
</gene>